<reference evidence="1" key="3">
    <citation type="submission" date="2020-07" db="EMBL/GenBank/DDBJ databases">
        <authorList>
            <person name="Yang C."/>
        </authorList>
    </citation>
    <scope>NUCLEOTIDE SEQUENCE</scope>
    <source>
        <strain evidence="1">Cx-624</strain>
    </source>
</reference>
<dbReference type="EMBL" id="JACEUX010000002">
    <property type="protein sequence ID" value="MBA5247240.1"/>
    <property type="molecule type" value="Genomic_DNA"/>
</dbReference>
<evidence type="ECO:0000313" key="4">
    <source>
        <dbReference type="Proteomes" id="UP000539710"/>
    </source>
</evidence>
<dbReference type="Proteomes" id="UP000539710">
    <property type="component" value="Unassembled WGS sequence"/>
</dbReference>
<dbReference type="Proteomes" id="UP000515349">
    <property type="component" value="Chromosome"/>
</dbReference>
<evidence type="ECO:0000313" key="3">
    <source>
        <dbReference type="Proteomes" id="UP000515349"/>
    </source>
</evidence>
<dbReference type="RefSeq" id="WP_181887328.1">
    <property type="nucleotide sequence ID" value="NZ_CP059472.1"/>
</dbReference>
<proteinExistence type="predicted"/>
<sequence length="53" mass="6404">MSLGKMFSKIQFFKLNSAKNLRTTREFNAKKRYIRKLKIIRNILIELTENEEV</sequence>
<reference evidence="2 3" key="1">
    <citation type="submission" date="2020-07" db="EMBL/GenBank/DDBJ databases">
        <title>Chryseobacterium sp.cx-624.</title>
        <authorList>
            <person name="Yang C."/>
        </authorList>
    </citation>
    <scope>NUCLEOTIDE SEQUENCE [LARGE SCALE GENOMIC DNA]</scope>
    <source>
        <strain evidence="3">cx-624</strain>
        <strain evidence="2">Cx-624</strain>
    </source>
</reference>
<dbReference type="KEGG" id="cbau:H1R16_06765"/>
<accession>A0A7D7LRZ8</accession>
<keyword evidence="4" id="KW-1185">Reference proteome</keyword>
<reference evidence="4" key="2">
    <citation type="submission" date="2020-07" db="EMBL/GenBank/DDBJ databases">
        <title>Flavobacterium sp. xlx-214.</title>
        <authorList>
            <person name="Yang C."/>
        </authorList>
    </citation>
    <scope>NUCLEOTIDE SEQUENCE [LARGE SCALE GENOMIC DNA]</scope>
    <source>
        <strain evidence="4">CX-624</strain>
    </source>
</reference>
<name>A0A7D7LRZ8_9FLAO</name>
<protein>
    <submittedName>
        <fullName evidence="2">Uncharacterized protein</fullName>
    </submittedName>
</protein>
<dbReference type="AlphaFoldDB" id="A0A7D7LRZ8"/>
<evidence type="ECO:0000313" key="1">
    <source>
        <dbReference type="EMBL" id="MBA5247240.1"/>
    </source>
</evidence>
<evidence type="ECO:0000313" key="2">
    <source>
        <dbReference type="EMBL" id="QMS97435.1"/>
    </source>
</evidence>
<organism evidence="2 3">
    <name type="scientific">Marnyiella aurantia</name>
    <dbReference type="NCBI Taxonomy" id="2758037"/>
    <lineage>
        <taxon>Bacteria</taxon>
        <taxon>Pseudomonadati</taxon>
        <taxon>Bacteroidota</taxon>
        <taxon>Flavobacteriia</taxon>
        <taxon>Flavobacteriales</taxon>
        <taxon>Weeksellaceae</taxon>
        <taxon>Marnyiella</taxon>
    </lineage>
</organism>
<gene>
    <name evidence="2" type="ORF">H1R16_06765</name>
    <name evidence="1" type="ORF">H2507_08675</name>
</gene>
<dbReference type="EMBL" id="CP059472">
    <property type="protein sequence ID" value="QMS97435.1"/>
    <property type="molecule type" value="Genomic_DNA"/>
</dbReference>